<dbReference type="KEGG" id="pbu:L21SP3_01853"/>
<gene>
    <name evidence="2" type="ORF">L21SP3_01853</name>
</gene>
<feature type="signal peptide" evidence="1">
    <location>
        <begin position="1"/>
        <end position="20"/>
    </location>
</feature>
<organism evidence="2 3">
    <name type="scientific">Sedimentisphaera cyanobacteriorum</name>
    <dbReference type="NCBI Taxonomy" id="1940790"/>
    <lineage>
        <taxon>Bacteria</taxon>
        <taxon>Pseudomonadati</taxon>
        <taxon>Planctomycetota</taxon>
        <taxon>Phycisphaerae</taxon>
        <taxon>Sedimentisphaerales</taxon>
        <taxon>Sedimentisphaeraceae</taxon>
        <taxon>Sedimentisphaera</taxon>
    </lineage>
</organism>
<dbReference type="Proteomes" id="UP000188273">
    <property type="component" value="Chromosome"/>
</dbReference>
<dbReference type="GO" id="GO:0005975">
    <property type="term" value="P:carbohydrate metabolic process"/>
    <property type="evidence" value="ECO:0007669"/>
    <property type="project" value="InterPro"/>
</dbReference>
<sequence length="953" mass="108258" precursor="true">MNKTGLKIILLASLCGAAFSAELKNDAYTVQTLDQSRVELRHKDAGVWDLEMRFCVLFTDKNPRPASRPGEVPNVKYNVVTWENKSLESGAGLDSSQSDYLAVGDGFDPSILEGSRDSRTANLFYAAPQVSVSAERMVHRGSSIIYVFPEHPLFTLRARLKITEGDAPPALEYSFTPKKDGYYSVGYAGSPEYQLEELDEIWQPLLWQEKRFPNKPFMTMAYRCTIPSALITKNGSTFGMVVDPEEYPFEELPVFDNSRFGVAVRNKEGLAEPMVFAPVLGGINSKMKAGQSFSFSLRPTAVKGRTTEAFEYIARRLYGFDNYRKNSICTLNQTLENMIDYGMSRWSRFLEDQKGCSYATDAPGTVKNVSSLNPLELAIAADNEEIFKRRAYPYIEYMLSRKKFLFTTNEKQKIQRPSYTLEGPCAPISELSSLFGIFEEATPAFKELAVQEFHRSRVRNLDVQQSGKSWENALFLYEAVKDRKYLDFAKSRADEYIKQRVEKPQTAFDDPQAGAFFFWTAFTPKFIQLLELYEVTKEQRYLEAAHEGARRFTQFTWMSPKIPERDILVNEGGKAPLYWYLKSKGHKQMYIPEEKVPAWRLSSIGLTPESTGTCTGHRAIFMANYAPWLIRIGYYTDDSFLREVGRSAIVGRYCSFPGYHINTARTTAYEKPDYPLREHKELSVNSFHYNHIWPMMSMLLDYLVTETMARSDKQIDFPSHFIEGYAYLQNKFYGTQKGRFYDYQDAVLWMPSGLLDVDNVEINYISARGDNALYLAFLNESDKQAEGRVSLNQELVSLDSCKVRLLSAGGKASKEISSGDFDIKIPPRGLTAVAIEGAEIQTRFQHKVMGVTAEDAWDKGFVEFDSPAGRAAVLNLGKAAKTVYVYLKDSKEDFRNVDMIYDDGSGKNRIQDDSFPWEFTVPIDSALSSFSFVIEGSGQDGEKVISKEYLLQK</sequence>
<dbReference type="RefSeq" id="WP_077540891.1">
    <property type="nucleotide sequence ID" value="NZ_CP019633.1"/>
</dbReference>
<evidence type="ECO:0000313" key="3">
    <source>
        <dbReference type="Proteomes" id="UP000188273"/>
    </source>
</evidence>
<dbReference type="OrthoDB" id="628098at2"/>
<reference evidence="3" key="1">
    <citation type="submission" date="2017-02" db="EMBL/GenBank/DDBJ databases">
        <title>Comparative genomics and description of representatives of a novel lineage of planctomycetes thriving in anoxic sediments.</title>
        <authorList>
            <person name="Spring S."/>
            <person name="Bunk B."/>
            <person name="Sproer C."/>
            <person name="Klenk H.-P."/>
        </authorList>
    </citation>
    <scope>NUCLEOTIDE SEQUENCE [LARGE SCALE GENOMIC DNA]</scope>
    <source>
        <strain evidence="3">L21-RPul-D3</strain>
    </source>
</reference>
<dbReference type="SUPFAM" id="SSF48208">
    <property type="entry name" value="Six-hairpin glycosidases"/>
    <property type="match status" value="1"/>
</dbReference>
<dbReference type="EMBL" id="CP019633">
    <property type="protein sequence ID" value="AQQ10031.1"/>
    <property type="molecule type" value="Genomic_DNA"/>
</dbReference>
<dbReference type="InterPro" id="IPR008928">
    <property type="entry name" value="6-hairpin_glycosidase_sf"/>
</dbReference>
<keyword evidence="1" id="KW-0732">Signal</keyword>
<name>A0A1Q2HRS0_9BACT</name>
<proteinExistence type="predicted"/>
<evidence type="ECO:0000256" key="1">
    <source>
        <dbReference type="SAM" id="SignalP"/>
    </source>
</evidence>
<feature type="chain" id="PRO_5015571066" evidence="1">
    <location>
        <begin position="21"/>
        <end position="953"/>
    </location>
</feature>
<keyword evidence="3" id="KW-1185">Reference proteome</keyword>
<protein>
    <submittedName>
        <fullName evidence="2">Uncharacterized protein</fullName>
    </submittedName>
</protein>
<dbReference type="STRING" id="1940790.L21SP3_01853"/>
<evidence type="ECO:0000313" key="2">
    <source>
        <dbReference type="EMBL" id="AQQ10031.1"/>
    </source>
</evidence>
<accession>A0A1Q2HRS0</accession>
<dbReference type="AlphaFoldDB" id="A0A1Q2HRS0"/>